<dbReference type="Proteomes" id="UP000265520">
    <property type="component" value="Unassembled WGS sequence"/>
</dbReference>
<feature type="compositionally biased region" description="Acidic residues" evidence="1">
    <location>
        <begin position="34"/>
        <end position="52"/>
    </location>
</feature>
<organism evidence="2 3">
    <name type="scientific">Trifolium medium</name>
    <dbReference type="NCBI Taxonomy" id="97028"/>
    <lineage>
        <taxon>Eukaryota</taxon>
        <taxon>Viridiplantae</taxon>
        <taxon>Streptophyta</taxon>
        <taxon>Embryophyta</taxon>
        <taxon>Tracheophyta</taxon>
        <taxon>Spermatophyta</taxon>
        <taxon>Magnoliopsida</taxon>
        <taxon>eudicotyledons</taxon>
        <taxon>Gunneridae</taxon>
        <taxon>Pentapetalae</taxon>
        <taxon>rosids</taxon>
        <taxon>fabids</taxon>
        <taxon>Fabales</taxon>
        <taxon>Fabaceae</taxon>
        <taxon>Papilionoideae</taxon>
        <taxon>50 kb inversion clade</taxon>
        <taxon>NPAAA clade</taxon>
        <taxon>Hologalegina</taxon>
        <taxon>IRL clade</taxon>
        <taxon>Trifolieae</taxon>
        <taxon>Trifolium</taxon>
    </lineage>
</organism>
<feature type="region of interest" description="Disordered" evidence="1">
    <location>
        <begin position="13"/>
        <end position="53"/>
    </location>
</feature>
<sequence length="74" mass="8043">GGGSIVEEGFGYGRWKRRGGEGCGGVCGGRGDGGDESESEDYSEESEEDEEKAEAVRVKVSCWGLFVERRVEEY</sequence>
<comment type="caution">
    <text evidence="2">The sequence shown here is derived from an EMBL/GenBank/DDBJ whole genome shotgun (WGS) entry which is preliminary data.</text>
</comment>
<protein>
    <submittedName>
        <fullName evidence="2">Uncharacterized protein</fullName>
    </submittedName>
</protein>
<feature type="compositionally biased region" description="Gly residues" evidence="1">
    <location>
        <begin position="21"/>
        <end position="31"/>
    </location>
</feature>
<keyword evidence="3" id="KW-1185">Reference proteome</keyword>
<reference evidence="2 3" key="1">
    <citation type="journal article" date="2018" name="Front. Plant Sci.">
        <title>Red Clover (Trifolium pratense) and Zigzag Clover (T. medium) - A Picture of Genomic Similarities and Differences.</title>
        <authorList>
            <person name="Dluhosova J."/>
            <person name="Istvanek J."/>
            <person name="Nedelnik J."/>
            <person name="Repkova J."/>
        </authorList>
    </citation>
    <scope>NUCLEOTIDE SEQUENCE [LARGE SCALE GENOMIC DNA]</scope>
    <source>
        <strain evidence="3">cv. 10/8</strain>
        <tissue evidence="2">Leaf</tissue>
    </source>
</reference>
<feature type="non-terminal residue" evidence="2">
    <location>
        <position position="1"/>
    </location>
</feature>
<accession>A0A392RLR5</accession>
<evidence type="ECO:0000313" key="3">
    <source>
        <dbReference type="Proteomes" id="UP000265520"/>
    </source>
</evidence>
<evidence type="ECO:0000256" key="1">
    <source>
        <dbReference type="SAM" id="MobiDB-lite"/>
    </source>
</evidence>
<proteinExistence type="predicted"/>
<evidence type="ECO:0000313" key="2">
    <source>
        <dbReference type="EMBL" id="MCI37142.1"/>
    </source>
</evidence>
<name>A0A392RLR5_9FABA</name>
<dbReference type="EMBL" id="LXQA010241174">
    <property type="protein sequence ID" value="MCI37142.1"/>
    <property type="molecule type" value="Genomic_DNA"/>
</dbReference>
<dbReference type="AlphaFoldDB" id="A0A392RLR5"/>